<reference evidence="1 2" key="1">
    <citation type="submission" date="2016-06" db="EMBL/GenBank/DDBJ databases">
        <authorList>
            <person name="Kjaerup R.B."/>
            <person name="Dalgaard T.S."/>
            <person name="Juul-Madsen H.R."/>
        </authorList>
    </citation>
    <scope>NUCLEOTIDE SEQUENCE [LARGE SCALE GENOMIC DNA]</scope>
    <source>
        <strain evidence="1 2">CECT 8886</strain>
    </source>
</reference>
<accession>A0A1A8TVX8</accession>
<organism evidence="1 2">
    <name type="scientific">Marinomonas spartinae</name>
    <dbReference type="NCBI Taxonomy" id="1792290"/>
    <lineage>
        <taxon>Bacteria</taxon>
        <taxon>Pseudomonadati</taxon>
        <taxon>Pseudomonadota</taxon>
        <taxon>Gammaproteobacteria</taxon>
        <taxon>Oceanospirillales</taxon>
        <taxon>Oceanospirillaceae</taxon>
        <taxon>Marinomonas</taxon>
    </lineage>
</organism>
<dbReference type="STRING" id="1792290.MSP8886_04356"/>
<evidence type="ECO:0000313" key="2">
    <source>
        <dbReference type="Proteomes" id="UP000092544"/>
    </source>
</evidence>
<dbReference type="AlphaFoldDB" id="A0A1A8TVX8"/>
<keyword evidence="2" id="KW-1185">Reference proteome</keyword>
<protein>
    <submittedName>
        <fullName evidence="1">Uncharacterized protein</fullName>
    </submittedName>
</protein>
<name>A0A1A8TVX8_9GAMM</name>
<proteinExistence type="predicted"/>
<dbReference type="EMBL" id="FLOB01000024">
    <property type="protein sequence ID" value="SBS38007.1"/>
    <property type="molecule type" value="Genomic_DNA"/>
</dbReference>
<sequence>MPDYAMALVEVSAEAYRSRLMDISWFMKELNEPIARQANFEDNCTGRYYSHRFTRSPFGPAKAVQIFTKLVGRTI</sequence>
<evidence type="ECO:0000313" key="1">
    <source>
        <dbReference type="EMBL" id="SBS38007.1"/>
    </source>
</evidence>
<gene>
    <name evidence="1" type="ORF">MSP8886_04356</name>
</gene>
<dbReference type="Proteomes" id="UP000092544">
    <property type="component" value="Unassembled WGS sequence"/>
</dbReference>